<organism evidence="1 2">
    <name type="scientific">Desulfovibrio subterraneus</name>
    <dbReference type="NCBI Taxonomy" id="2718620"/>
    <lineage>
        <taxon>Bacteria</taxon>
        <taxon>Pseudomonadati</taxon>
        <taxon>Thermodesulfobacteriota</taxon>
        <taxon>Desulfovibrionia</taxon>
        <taxon>Desulfovibrionales</taxon>
        <taxon>Desulfovibrionaceae</taxon>
        <taxon>Desulfovibrio</taxon>
    </lineage>
</organism>
<name>A0A7J0BG91_9BACT</name>
<accession>A0A7J0BG91</accession>
<dbReference type="Proteomes" id="UP000503840">
    <property type="component" value="Unassembled WGS sequence"/>
</dbReference>
<reference evidence="1 2" key="1">
    <citation type="submission" date="2020-05" db="EMBL/GenBank/DDBJ databases">
        <title>Draft genome sequence of Desulfovibrio sp. strain HN2T.</title>
        <authorList>
            <person name="Ueno A."/>
            <person name="Tamazawa S."/>
            <person name="Tamamura S."/>
            <person name="Murakami T."/>
            <person name="Kiyama T."/>
            <person name="Inomata H."/>
            <person name="Amano Y."/>
            <person name="Miyakawa K."/>
            <person name="Tamaki H."/>
            <person name="Naganuma T."/>
            <person name="Kaneko K."/>
        </authorList>
    </citation>
    <scope>NUCLEOTIDE SEQUENCE [LARGE SCALE GENOMIC DNA]</scope>
    <source>
        <strain evidence="1 2">HN2</strain>
    </source>
</reference>
<protein>
    <recommendedName>
        <fullName evidence="3">Serine/threonine protein kinase</fullName>
    </recommendedName>
</protein>
<evidence type="ECO:0000313" key="1">
    <source>
        <dbReference type="EMBL" id="GFM32125.1"/>
    </source>
</evidence>
<evidence type="ECO:0000313" key="2">
    <source>
        <dbReference type="Proteomes" id="UP000503840"/>
    </source>
</evidence>
<dbReference type="EMBL" id="BLVO01000004">
    <property type="protein sequence ID" value="GFM32125.1"/>
    <property type="molecule type" value="Genomic_DNA"/>
</dbReference>
<dbReference type="SUPFAM" id="SSF56112">
    <property type="entry name" value="Protein kinase-like (PK-like)"/>
    <property type="match status" value="1"/>
</dbReference>
<keyword evidence="2" id="KW-1185">Reference proteome</keyword>
<dbReference type="AlphaFoldDB" id="A0A7J0BG91"/>
<evidence type="ECO:0008006" key="3">
    <source>
        <dbReference type="Google" id="ProtNLM"/>
    </source>
</evidence>
<comment type="caution">
    <text evidence="1">The sequence shown here is derived from an EMBL/GenBank/DDBJ whole genome shotgun (WGS) entry which is preliminary data.</text>
</comment>
<dbReference type="InterPro" id="IPR011009">
    <property type="entry name" value="Kinase-like_dom_sf"/>
</dbReference>
<proteinExistence type="predicted"/>
<sequence length="327" mass="38091">MSAEVRELVRTYLPEFPIQYCKSLVTDTTQFMSIDYGHVIELGDVHYMVYKNEAERRFGLEDPKYWVKRCHELETGKRKILKLEFFETFPVQVGKFRVECYRSPDKESRILDIVRGDSRFMQGITIKDAAGRNVRVLEIVNGRRLDLTVDRIDVEHDVYFREHLPGLLRRYLEAVRAIGMLHRHGERHGDIRRDHLYVEHGTGNLCWIDFDYTFHSYEHPFGLDLFGLGNILVFLVGKANITVQSLEGMGLAERLEGRLSSDDLSIVIPNRIVNLRKIYPYVPEALNRVLMHFSNSAEVFYTTTDELLADLEPCVEALESEYGRKPE</sequence>
<gene>
    <name evidence="1" type="ORF">DSM101010T_04900</name>
</gene>
<dbReference type="RefSeq" id="WP_174403793.1">
    <property type="nucleotide sequence ID" value="NZ_BLVO01000004.1"/>
</dbReference>